<name>A0A6J1PQV7_9HYME</name>
<evidence type="ECO:0000313" key="3">
    <source>
        <dbReference type="RefSeq" id="XP_024871688.1"/>
    </source>
</evidence>
<accession>A0A6J1PQV7</accession>
<keyword evidence="1" id="KW-0175">Coiled coil</keyword>
<dbReference type="AlphaFoldDB" id="A0A6J1PQV7"/>
<dbReference type="Proteomes" id="UP000504618">
    <property type="component" value="Unplaced"/>
</dbReference>
<dbReference type="GeneID" id="112454483"/>
<gene>
    <name evidence="3" type="primary">LOC112454483</name>
</gene>
<reference evidence="3" key="1">
    <citation type="submission" date="2025-08" db="UniProtKB">
        <authorList>
            <consortium name="RefSeq"/>
        </authorList>
    </citation>
    <scope>IDENTIFICATION</scope>
    <source>
        <tissue evidence="3">Whole body</tissue>
    </source>
</reference>
<proteinExistence type="predicted"/>
<dbReference type="RefSeq" id="XP_024871688.1">
    <property type="nucleotide sequence ID" value="XM_025015920.1"/>
</dbReference>
<sequence length="182" mass="21127">MAIAIIDCATYILKKSGTSNACITTSAIEKMDEELPEEENLYILQQEETNSDLQSKSFPPITEQMPKCDKDVHIIAKPSTSSSTIRREESPRKKKLQQRIVRLQGRVKTLDERNRRLQKKVKILIVRKKKAEREKLKDHEILRQLGCKFFSPTFARLLSAQIDAQIKSKRGRRYSSEFKHLL</sequence>
<protein>
    <submittedName>
        <fullName evidence="3">Uncharacterized protein LOC112454483 isoform X1</fullName>
    </submittedName>
</protein>
<evidence type="ECO:0000313" key="2">
    <source>
        <dbReference type="Proteomes" id="UP000504618"/>
    </source>
</evidence>
<feature type="coiled-coil region" evidence="1">
    <location>
        <begin position="93"/>
        <end position="134"/>
    </location>
</feature>
<organism evidence="2 3">
    <name type="scientific">Temnothorax curvispinosus</name>
    <dbReference type="NCBI Taxonomy" id="300111"/>
    <lineage>
        <taxon>Eukaryota</taxon>
        <taxon>Metazoa</taxon>
        <taxon>Ecdysozoa</taxon>
        <taxon>Arthropoda</taxon>
        <taxon>Hexapoda</taxon>
        <taxon>Insecta</taxon>
        <taxon>Pterygota</taxon>
        <taxon>Neoptera</taxon>
        <taxon>Endopterygota</taxon>
        <taxon>Hymenoptera</taxon>
        <taxon>Apocrita</taxon>
        <taxon>Aculeata</taxon>
        <taxon>Formicoidea</taxon>
        <taxon>Formicidae</taxon>
        <taxon>Myrmicinae</taxon>
        <taxon>Temnothorax</taxon>
    </lineage>
</organism>
<evidence type="ECO:0000256" key="1">
    <source>
        <dbReference type="SAM" id="Coils"/>
    </source>
</evidence>
<keyword evidence="2" id="KW-1185">Reference proteome</keyword>